<evidence type="ECO:0000313" key="2">
    <source>
        <dbReference type="Proteomes" id="UP000299102"/>
    </source>
</evidence>
<proteinExistence type="predicted"/>
<reference evidence="1 2" key="1">
    <citation type="journal article" date="2019" name="Commun. Biol.">
        <title>The bagworm genome reveals a unique fibroin gene that provides high tensile strength.</title>
        <authorList>
            <person name="Kono N."/>
            <person name="Nakamura H."/>
            <person name="Ohtoshi R."/>
            <person name="Tomita M."/>
            <person name="Numata K."/>
            <person name="Arakawa K."/>
        </authorList>
    </citation>
    <scope>NUCLEOTIDE SEQUENCE [LARGE SCALE GENOMIC DNA]</scope>
</reference>
<protein>
    <submittedName>
        <fullName evidence="1">Uncharacterized protein</fullName>
    </submittedName>
</protein>
<dbReference type="AlphaFoldDB" id="A0A4C1YQQ4"/>
<sequence>MLIPCTKVTAPPAIGLRHATTAKLASYRRGDIDASEEATYLVYQDLYPKNKVQSRFGANTYNFVHLLDLRALKPI</sequence>
<evidence type="ECO:0000313" key="1">
    <source>
        <dbReference type="EMBL" id="GBP77323.1"/>
    </source>
</evidence>
<dbReference type="Proteomes" id="UP000299102">
    <property type="component" value="Unassembled WGS sequence"/>
</dbReference>
<name>A0A4C1YQQ4_EUMVA</name>
<gene>
    <name evidence="1" type="ORF">EVAR_38141_1</name>
</gene>
<dbReference type="EMBL" id="BGZK01001326">
    <property type="protein sequence ID" value="GBP77323.1"/>
    <property type="molecule type" value="Genomic_DNA"/>
</dbReference>
<accession>A0A4C1YQQ4</accession>
<keyword evidence="2" id="KW-1185">Reference proteome</keyword>
<organism evidence="1 2">
    <name type="scientific">Eumeta variegata</name>
    <name type="common">Bagworm moth</name>
    <name type="synonym">Eumeta japonica</name>
    <dbReference type="NCBI Taxonomy" id="151549"/>
    <lineage>
        <taxon>Eukaryota</taxon>
        <taxon>Metazoa</taxon>
        <taxon>Ecdysozoa</taxon>
        <taxon>Arthropoda</taxon>
        <taxon>Hexapoda</taxon>
        <taxon>Insecta</taxon>
        <taxon>Pterygota</taxon>
        <taxon>Neoptera</taxon>
        <taxon>Endopterygota</taxon>
        <taxon>Lepidoptera</taxon>
        <taxon>Glossata</taxon>
        <taxon>Ditrysia</taxon>
        <taxon>Tineoidea</taxon>
        <taxon>Psychidae</taxon>
        <taxon>Oiketicinae</taxon>
        <taxon>Eumeta</taxon>
    </lineage>
</organism>
<comment type="caution">
    <text evidence="1">The sequence shown here is derived from an EMBL/GenBank/DDBJ whole genome shotgun (WGS) entry which is preliminary data.</text>
</comment>